<feature type="non-terminal residue" evidence="2">
    <location>
        <position position="1"/>
    </location>
</feature>
<feature type="repeat" description="CSPG" evidence="1">
    <location>
        <begin position="1"/>
        <end position="89"/>
    </location>
</feature>
<name>A0A0B6Z075_9EUPU</name>
<evidence type="ECO:0000256" key="1">
    <source>
        <dbReference type="PROSITE-ProRule" id="PRU01201"/>
    </source>
</evidence>
<evidence type="ECO:0008006" key="3">
    <source>
        <dbReference type="Google" id="ProtNLM"/>
    </source>
</evidence>
<protein>
    <recommendedName>
        <fullName evidence="3">Cadherin domain-containing protein</fullName>
    </recommendedName>
</protein>
<evidence type="ECO:0000313" key="2">
    <source>
        <dbReference type="EMBL" id="CEK61908.1"/>
    </source>
</evidence>
<reference evidence="2" key="1">
    <citation type="submission" date="2014-12" db="EMBL/GenBank/DDBJ databases">
        <title>Insight into the proteome of Arion vulgaris.</title>
        <authorList>
            <person name="Aradska J."/>
            <person name="Bulat T."/>
            <person name="Smidak R."/>
            <person name="Sarate P."/>
            <person name="Gangsoo J."/>
            <person name="Sialana F."/>
            <person name="Bilban M."/>
            <person name="Lubec G."/>
        </authorList>
    </citation>
    <scope>NUCLEOTIDE SEQUENCE</scope>
    <source>
        <tissue evidence="2">Skin</tissue>
    </source>
</reference>
<dbReference type="AlphaFoldDB" id="A0A0B6Z075"/>
<dbReference type="EMBL" id="HACG01015043">
    <property type="protein sequence ID" value="CEK61908.1"/>
    <property type="molecule type" value="Transcribed_RNA"/>
</dbReference>
<feature type="non-terminal residue" evidence="2">
    <location>
        <position position="114"/>
    </location>
</feature>
<sequence>SHVAITRSSLDVSELAQITNDNPQFIIINPPQHGSLMRRHRQRRQVTPDNTFQPVSNFTFEDIVYTKIYYVPNNQEKTSDSDQFTYILKAKGVPPARGEFLIQLDTLDSNNGNA</sequence>
<dbReference type="InterPro" id="IPR039005">
    <property type="entry name" value="CSPG_rpt"/>
</dbReference>
<dbReference type="PROSITE" id="PS51854">
    <property type="entry name" value="CSPG"/>
    <property type="match status" value="1"/>
</dbReference>
<organism evidence="2">
    <name type="scientific">Arion vulgaris</name>
    <dbReference type="NCBI Taxonomy" id="1028688"/>
    <lineage>
        <taxon>Eukaryota</taxon>
        <taxon>Metazoa</taxon>
        <taxon>Spiralia</taxon>
        <taxon>Lophotrochozoa</taxon>
        <taxon>Mollusca</taxon>
        <taxon>Gastropoda</taxon>
        <taxon>Heterobranchia</taxon>
        <taxon>Euthyneura</taxon>
        <taxon>Panpulmonata</taxon>
        <taxon>Eupulmonata</taxon>
        <taxon>Stylommatophora</taxon>
        <taxon>Helicina</taxon>
        <taxon>Arionoidea</taxon>
        <taxon>Arionidae</taxon>
        <taxon>Arion</taxon>
    </lineage>
</organism>
<gene>
    <name evidence="2" type="primary">ORF43627</name>
</gene>
<proteinExistence type="predicted"/>
<dbReference type="Pfam" id="PF16184">
    <property type="entry name" value="Cadherin_3"/>
    <property type="match status" value="1"/>
</dbReference>
<accession>A0A0B6Z075</accession>